<keyword evidence="10" id="KW-0067">ATP-binding</keyword>
<evidence type="ECO:0000256" key="1">
    <source>
        <dbReference type="ARBA" id="ARBA00004496"/>
    </source>
</evidence>
<dbReference type="GO" id="GO:0005524">
    <property type="term" value="F:ATP binding"/>
    <property type="evidence" value="ECO:0007669"/>
    <property type="project" value="UniProtKB-KW"/>
</dbReference>
<keyword evidence="7" id="KW-0819">tRNA processing</keyword>
<dbReference type="Proteomes" id="UP000789572">
    <property type="component" value="Unassembled WGS sequence"/>
</dbReference>
<reference evidence="15" key="1">
    <citation type="submission" date="2021-06" db="EMBL/GenBank/DDBJ databases">
        <authorList>
            <person name="Kallberg Y."/>
            <person name="Tangrot J."/>
            <person name="Rosling A."/>
        </authorList>
    </citation>
    <scope>NUCLEOTIDE SEQUENCE</scope>
    <source>
        <strain evidence="15">IA702</strain>
    </source>
</reference>
<sequence length="442" mass="48316">MCRQYIFLSSATTVRAFHQIVSNALVLKDSSSPFKLLSKKLTMKTKLVSIDPNSFSFVDGLEDPTFTTTDQNGLETLSKAALLLKDNKVVAIPTETVYGLAANALNAKGILQIYATKNRPADNPLIVHISSLKMLRSLLMNEEIPQIYHSVIHKFWPGPLTILFPKSSLIPSEVTCNQETVAIRFPSHPIARALITVCGFPLAAPSANVSGRPSPTLASHVMDDLNGKIPMIIDGGQCSFGVESTVLDGLQASGPAILRPGGVTYEALISIPEMNGLRVYKKDFVDKNLENTPTTPGMKYRHYSPNAQVVLLEGNDVHSIRKLVEGEVANAVKSGNEKIGILRTTGVSDVQGECHKQEVNIKGNGIESDMDNGTMSRETIEYVLGNAERPQQVAQELFKGLRYLDEQKVDCIIVEGVSEAYEGLAVMNRLRKAATRIVREQK</sequence>
<evidence type="ECO:0000256" key="9">
    <source>
        <dbReference type="ARBA" id="ARBA00022741"/>
    </source>
</evidence>
<evidence type="ECO:0000256" key="11">
    <source>
        <dbReference type="ARBA" id="ARBA00029774"/>
    </source>
</evidence>
<feature type="domain" description="YrdC-like" evidence="14">
    <location>
        <begin position="74"/>
        <end position="263"/>
    </location>
</feature>
<dbReference type="GO" id="GO:0000049">
    <property type="term" value="F:tRNA binding"/>
    <property type="evidence" value="ECO:0007669"/>
    <property type="project" value="TreeGrafter"/>
</dbReference>
<organism evidence="15 16">
    <name type="scientific">Paraglomus occultum</name>
    <dbReference type="NCBI Taxonomy" id="144539"/>
    <lineage>
        <taxon>Eukaryota</taxon>
        <taxon>Fungi</taxon>
        <taxon>Fungi incertae sedis</taxon>
        <taxon>Mucoromycota</taxon>
        <taxon>Glomeromycotina</taxon>
        <taxon>Glomeromycetes</taxon>
        <taxon>Paraglomerales</taxon>
        <taxon>Paraglomeraceae</taxon>
        <taxon>Paraglomus</taxon>
    </lineage>
</organism>
<keyword evidence="9" id="KW-0547">Nucleotide-binding</keyword>
<dbReference type="GO" id="GO:0005737">
    <property type="term" value="C:cytoplasm"/>
    <property type="evidence" value="ECO:0007669"/>
    <property type="project" value="UniProtKB-SubCell"/>
</dbReference>
<dbReference type="NCBIfam" id="TIGR00057">
    <property type="entry name" value="L-threonylcarbamoyladenylate synthase"/>
    <property type="match status" value="1"/>
</dbReference>
<comment type="function">
    <text evidence="13">Required for the formation of a threonylcarbamoyl group on adenosine at position 37 (t(6)A37) in tRNAs that read codons beginning with adenine. Likely catalyzes the conversion of L-threonine, HCO(3)(-)/CO(2) and ATP to give threonylcarbamoyl-AMP (TC-AMP) as the acyladenylate intermediate, with the release of diphosphate. Required for normal translation, by ensuring translation fidelity at the level of codon recognition, appropriate translation initiation selection and maintenance of reading frame. Also involved in telomere replication. Binds to single-stranded telomeric (ssTG) DNA and positively regulates telomere length.</text>
</comment>
<dbReference type="InterPro" id="IPR050156">
    <property type="entry name" value="TC-AMP_synthase_SUA5"/>
</dbReference>
<evidence type="ECO:0000256" key="10">
    <source>
        <dbReference type="ARBA" id="ARBA00022840"/>
    </source>
</evidence>
<evidence type="ECO:0000256" key="6">
    <source>
        <dbReference type="ARBA" id="ARBA00022679"/>
    </source>
</evidence>
<dbReference type="PANTHER" id="PTHR17490">
    <property type="entry name" value="SUA5"/>
    <property type="match status" value="1"/>
</dbReference>
<keyword evidence="8" id="KW-0548">Nucleotidyltransferase</keyword>
<protein>
    <recommendedName>
        <fullName evidence="4">Threonylcarbamoyl-AMP synthase</fullName>
        <ecNumber evidence="3">2.7.7.87</ecNumber>
    </recommendedName>
    <alternativeName>
        <fullName evidence="11">L-threonylcarbamoyladenylate synthase</fullName>
    </alternativeName>
</protein>
<evidence type="ECO:0000256" key="3">
    <source>
        <dbReference type="ARBA" id="ARBA00012584"/>
    </source>
</evidence>
<dbReference type="GO" id="GO:0006450">
    <property type="term" value="P:regulation of translational fidelity"/>
    <property type="evidence" value="ECO:0007669"/>
    <property type="project" value="TreeGrafter"/>
</dbReference>
<dbReference type="FunFam" id="3.90.870.10:FF:000008">
    <property type="entry name" value="Threonylcarbamoyl-AMP synthase"/>
    <property type="match status" value="1"/>
</dbReference>
<proteinExistence type="inferred from homology"/>
<comment type="similarity">
    <text evidence="2">Belongs to the SUA5 family.</text>
</comment>
<evidence type="ECO:0000256" key="7">
    <source>
        <dbReference type="ARBA" id="ARBA00022694"/>
    </source>
</evidence>
<dbReference type="PANTHER" id="PTHR17490:SF16">
    <property type="entry name" value="THREONYLCARBAMOYL-AMP SYNTHASE"/>
    <property type="match status" value="1"/>
</dbReference>
<comment type="catalytic activity">
    <reaction evidence="12">
        <text>L-threonine + hydrogencarbonate + ATP = L-threonylcarbamoyladenylate + diphosphate + H2O</text>
        <dbReference type="Rhea" id="RHEA:36407"/>
        <dbReference type="ChEBI" id="CHEBI:15377"/>
        <dbReference type="ChEBI" id="CHEBI:17544"/>
        <dbReference type="ChEBI" id="CHEBI:30616"/>
        <dbReference type="ChEBI" id="CHEBI:33019"/>
        <dbReference type="ChEBI" id="CHEBI:57926"/>
        <dbReference type="ChEBI" id="CHEBI:73682"/>
        <dbReference type="EC" id="2.7.7.87"/>
    </reaction>
</comment>
<comment type="caution">
    <text evidence="15">The sequence shown here is derived from an EMBL/GenBank/DDBJ whole genome shotgun (WGS) entry which is preliminary data.</text>
</comment>
<evidence type="ECO:0000256" key="5">
    <source>
        <dbReference type="ARBA" id="ARBA00022490"/>
    </source>
</evidence>
<evidence type="ECO:0000256" key="13">
    <source>
        <dbReference type="ARBA" id="ARBA00056339"/>
    </source>
</evidence>
<keyword evidence="5" id="KW-0963">Cytoplasm</keyword>
<accession>A0A9N9F7M2</accession>
<dbReference type="EMBL" id="CAJVPJ010000345">
    <property type="protein sequence ID" value="CAG8514415.1"/>
    <property type="molecule type" value="Genomic_DNA"/>
</dbReference>
<keyword evidence="6" id="KW-0808">Transferase</keyword>
<evidence type="ECO:0000256" key="12">
    <source>
        <dbReference type="ARBA" id="ARBA00048366"/>
    </source>
</evidence>
<dbReference type="PROSITE" id="PS51163">
    <property type="entry name" value="YRDC"/>
    <property type="match status" value="1"/>
</dbReference>
<name>A0A9N9F7M2_9GLOM</name>
<evidence type="ECO:0000259" key="14">
    <source>
        <dbReference type="PROSITE" id="PS51163"/>
    </source>
</evidence>
<dbReference type="Gene3D" id="3.90.870.10">
    <property type="entry name" value="DHBP synthase"/>
    <property type="match status" value="1"/>
</dbReference>
<evidence type="ECO:0000256" key="2">
    <source>
        <dbReference type="ARBA" id="ARBA00007663"/>
    </source>
</evidence>
<dbReference type="InterPro" id="IPR017945">
    <property type="entry name" value="DHBP_synth_RibB-like_a/b_dom"/>
</dbReference>
<comment type="subcellular location">
    <subcellularLocation>
        <location evidence="1">Cytoplasm</location>
    </subcellularLocation>
</comment>
<dbReference type="OrthoDB" id="412787at2759"/>
<keyword evidence="16" id="KW-1185">Reference proteome</keyword>
<dbReference type="Pfam" id="PF01300">
    <property type="entry name" value="Sua5_yciO_yrdC"/>
    <property type="match status" value="1"/>
</dbReference>
<evidence type="ECO:0000313" key="15">
    <source>
        <dbReference type="EMBL" id="CAG8514415.1"/>
    </source>
</evidence>
<dbReference type="AlphaFoldDB" id="A0A9N9F7M2"/>
<gene>
    <name evidence="15" type="ORF">POCULU_LOCUS3241</name>
</gene>
<dbReference type="GO" id="GO:0002949">
    <property type="term" value="P:tRNA threonylcarbamoyladenosine modification"/>
    <property type="evidence" value="ECO:0007669"/>
    <property type="project" value="UniProtKB-ARBA"/>
</dbReference>
<evidence type="ECO:0000256" key="4">
    <source>
        <dbReference type="ARBA" id="ARBA00015492"/>
    </source>
</evidence>
<dbReference type="InterPro" id="IPR005145">
    <property type="entry name" value="Sua5_C"/>
</dbReference>
<evidence type="ECO:0000256" key="8">
    <source>
        <dbReference type="ARBA" id="ARBA00022695"/>
    </source>
</evidence>
<dbReference type="InterPro" id="IPR006070">
    <property type="entry name" value="Sua5-like_dom"/>
</dbReference>
<dbReference type="Pfam" id="PF03481">
    <property type="entry name" value="Sua5_C"/>
    <property type="match status" value="1"/>
</dbReference>
<dbReference type="SUPFAM" id="SSF55821">
    <property type="entry name" value="YrdC/RibB"/>
    <property type="match status" value="1"/>
</dbReference>
<dbReference type="Gene3D" id="3.40.50.11030">
    <property type="entry name" value="Threonylcarbamoyl-AMP synthase, C-terminal domain"/>
    <property type="match status" value="1"/>
</dbReference>
<dbReference type="EC" id="2.7.7.87" evidence="3"/>
<evidence type="ECO:0000313" key="16">
    <source>
        <dbReference type="Proteomes" id="UP000789572"/>
    </source>
</evidence>
<dbReference type="GO" id="GO:0061710">
    <property type="term" value="F:L-threonylcarbamoyladenylate synthase"/>
    <property type="evidence" value="ECO:0007669"/>
    <property type="project" value="UniProtKB-EC"/>
</dbReference>
<dbReference type="GO" id="GO:0003725">
    <property type="term" value="F:double-stranded RNA binding"/>
    <property type="evidence" value="ECO:0007669"/>
    <property type="project" value="InterPro"/>
</dbReference>
<dbReference type="InterPro" id="IPR038385">
    <property type="entry name" value="Sua5/YwlC_C"/>
</dbReference>